<name>A0ABW3FIH4_9HYPH</name>
<evidence type="ECO:0000256" key="1">
    <source>
        <dbReference type="SAM" id="Coils"/>
    </source>
</evidence>
<keyword evidence="4" id="KW-1185">Reference proteome</keyword>
<dbReference type="EMBL" id="JBHTJV010000003">
    <property type="protein sequence ID" value="MFD0916167.1"/>
    <property type="molecule type" value="Genomic_DNA"/>
</dbReference>
<evidence type="ECO:0000256" key="2">
    <source>
        <dbReference type="SAM" id="MobiDB-lite"/>
    </source>
</evidence>
<keyword evidence="1" id="KW-0175">Coiled coil</keyword>
<proteinExistence type="predicted"/>
<evidence type="ECO:0000313" key="4">
    <source>
        <dbReference type="Proteomes" id="UP001597101"/>
    </source>
</evidence>
<accession>A0ABW3FIH4</accession>
<reference evidence="4" key="1">
    <citation type="journal article" date="2019" name="Int. J. Syst. Evol. Microbiol.">
        <title>The Global Catalogue of Microorganisms (GCM) 10K type strain sequencing project: providing services to taxonomists for standard genome sequencing and annotation.</title>
        <authorList>
            <consortium name="The Broad Institute Genomics Platform"/>
            <consortium name="The Broad Institute Genome Sequencing Center for Infectious Disease"/>
            <person name="Wu L."/>
            <person name="Ma J."/>
        </authorList>
    </citation>
    <scope>NUCLEOTIDE SEQUENCE [LARGE SCALE GENOMIC DNA]</scope>
    <source>
        <strain evidence="4">CCUG 60023</strain>
    </source>
</reference>
<evidence type="ECO:0000313" key="3">
    <source>
        <dbReference type="EMBL" id="MFD0916167.1"/>
    </source>
</evidence>
<dbReference type="RefSeq" id="WP_377211998.1">
    <property type="nucleotide sequence ID" value="NZ_JBHTJV010000003.1"/>
</dbReference>
<sequence length="219" mass="25054">MNIIDRMNKIFDNNLSASADLLNNYINATFQLLAARMEGDRDAVREIREARKEIREEIRAEREEYIKEFRDARDEAREKVQEAREEVFAIREVLQQARADGDREAVREAREAIQEAREAVREARAELREAREELQQARIDWKEGTAGSGELSDDDLFNENGDVIVFVGSNNDDGGPQDVQPGDFLPQPTQGDEGVLIDMEPPRDQITDMPEPEFDAVFS</sequence>
<feature type="region of interest" description="Disordered" evidence="2">
    <location>
        <begin position="169"/>
        <end position="219"/>
    </location>
</feature>
<feature type="coiled-coil region" evidence="1">
    <location>
        <begin position="37"/>
        <end position="144"/>
    </location>
</feature>
<comment type="caution">
    <text evidence="3">The sequence shown here is derived from an EMBL/GenBank/DDBJ whole genome shotgun (WGS) entry which is preliminary data.</text>
</comment>
<protein>
    <submittedName>
        <fullName evidence="3">Uncharacterized protein</fullName>
    </submittedName>
</protein>
<dbReference type="Proteomes" id="UP001597101">
    <property type="component" value="Unassembled WGS sequence"/>
</dbReference>
<gene>
    <name evidence="3" type="ORF">ACFQ14_07090</name>
</gene>
<feature type="compositionally biased region" description="Low complexity" evidence="2">
    <location>
        <begin position="172"/>
        <end position="183"/>
    </location>
</feature>
<organism evidence="3 4">
    <name type="scientific">Pseudahrensia aquimaris</name>
    <dbReference type="NCBI Taxonomy" id="744461"/>
    <lineage>
        <taxon>Bacteria</taxon>
        <taxon>Pseudomonadati</taxon>
        <taxon>Pseudomonadota</taxon>
        <taxon>Alphaproteobacteria</taxon>
        <taxon>Hyphomicrobiales</taxon>
        <taxon>Ahrensiaceae</taxon>
        <taxon>Pseudahrensia</taxon>
    </lineage>
</organism>
<feature type="compositionally biased region" description="Acidic residues" evidence="2">
    <location>
        <begin position="210"/>
        <end position="219"/>
    </location>
</feature>